<feature type="transmembrane region" description="Helical" evidence="11">
    <location>
        <begin position="258"/>
        <end position="279"/>
    </location>
</feature>
<dbReference type="PROSITE" id="PS50053">
    <property type="entry name" value="UBIQUITIN_2"/>
    <property type="match status" value="1"/>
</dbReference>
<dbReference type="GO" id="GO:0016020">
    <property type="term" value="C:membrane"/>
    <property type="evidence" value="ECO:0007669"/>
    <property type="project" value="UniProtKB-SubCell"/>
</dbReference>
<evidence type="ECO:0000256" key="8">
    <source>
        <dbReference type="ARBA" id="ARBA00023242"/>
    </source>
</evidence>
<name>A0A8C8S5B1_9SAUR</name>
<evidence type="ECO:0000256" key="3">
    <source>
        <dbReference type="ARBA" id="ARBA00004496"/>
    </source>
</evidence>
<dbReference type="PANTHER" id="PTHR14557:SF3">
    <property type="entry name" value="TRANSMEMBRANE AND UBIQUITIN-LIKE DOMAIN-CONTAINING PROTEIN 1"/>
    <property type="match status" value="1"/>
</dbReference>
<keyword evidence="14" id="KW-1185">Reference proteome</keyword>
<protein>
    <recommendedName>
        <fullName evidence="9">Transmembrane and ubiquitin-like domain-containing protein 1</fullName>
    </recommendedName>
</protein>
<feature type="domain" description="Ubiquitin-like" evidence="12">
    <location>
        <begin position="168"/>
        <end position="241"/>
    </location>
</feature>
<comment type="subcellular location">
    <subcellularLocation>
        <location evidence="3">Cytoplasm</location>
    </subcellularLocation>
    <subcellularLocation>
        <location evidence="2">Membrane</location>
        <topology evidence="2">Multi-pass membrane protein</topology>
    </subcellularLocation>
    <subcellularLocation>
        <location evidence="1">Nucleus</location>
    </subcellularLocation>
</comment>
<accession>A0A8C8S5B1</accession>
<evidence type="ECO:0000256" key="1">
    <source>
        <dbReference type="ARBA" id="ARBA00004123"/>
    </source>
</evidence>
<dbReference type="Pfam" id="PF00240">
    <property type="entry name" value="ubiquitin"/>
    <property type="match status" value="1"/>
</dbReference>
<evidence type="ECO:0000256" key="7">
    <source>
        <dbReference type="ARBA" id="ARBA00023136"/>
    </source>
</evidence>
<dbReference type="InterPro" id="IPR040352">
    <property type="entry name" value="TMUB1/2"/>
</dbReference>
<reference evidence="13" key="1">
    <citation type="submission" date="2025-08" db="UniProtKB">
        <authorList>
            <consortium name="Ensembl"/>
        </authorList>
    </citation>
    <scope>IDENTIFICATION</scope>
</reference>
<dbReference type="GO" id="GO:0036503">
    <property type="term" value="P:ERAD pathway"/>
    <property type="evidence" value="ECO:0007669"/>
    <property type="project" value="InterPro"/>
</dbReference>
<keyword evidence="6 11" id="KW-1133">Transmembrane helix</keyword>
<evidence type="ECO:0000313" key="14">
    <source>
        <dbReference type="Proteomes" id="UP000694393"/>
    </source>
</evidence>
<proteinExistence type="predicted"/>
<evidence type="ECO:0000256" key="10">
    <source>
        <dbReference type="SAM" id="MobiDB-lite"/>
    </source>
</evidence>
<dbReference type="SUPFAM" id="SSF54236">
    <property type="entry name" value="Ubiquitin-like"/>
    <property type="match status" value="1"/>
</dbReference>
<feature type="region of interest" description="Disordered" evidence="10">
    <location>
        <begin position="93"/>
        <end position="165"/>
    </location>
</feature>
<dbReference type="PANTHER" id="PTHR14557">
    <property type="entry name" value="PROTEIN C7ORF21"/>
    <property type="match status" value="1"/>
</dbReference>
<keyword evidence="4" id="KW-0963">Cytoplasm</keyword>
<dbReference type="Gene3D" id="3.10.20.90">
    <property type="entry name" value="Phosphatidylinositol 3-kinase Catalytic Subunit, Chain A, domain 1"/>
    <property type="match status" value="1"/>
</dbReference>
<dbReference type="InterPro" id="IPR029071">
    <property type="entry name" value="Ubiquitin-like_domsf"/>
</dbReference>
<dbReference type="SMART" id="SM00213">
    <property type="entry name" value="UBQ"/>
    <property type="match status" value="1"/>
</dbReference>
<dbReference type="Proteomes" id="UP000694393">
    <property type="component" value="Unplaced"/>
</dbReference>
<sequence>MLTAQFCHFCMTASRSQVRHPEHENTCGDPGTPRATMALIEGVGDEVTILFALLLVLLVLVLAWISTHTSERGEQVFAASPPLAAGQLGAESLLEDGPSQPSMQTPVEGQPKEEVGSSASAMPDGPDNISEGLRQRASPGSPQCPVQSPGDVSASPEGTDSGPTDRTIVLRLKFLNDTERLATVHPEDTIGSLKRAHFPGQEQQVRLIYQGQLLQDDAQSLAALHLTHNSVLHCHISQHGPAPVAAGLGATADPVHTALNVGSLMLPLFVLMLAVLWYFQLQYRHVFTATATTCLAGLTLLFSFMAFTLYRR</sequence>
<feature type="transmembrane region" description="Helical" evidence="11">
    <location>
        <begin position="47"/>
        <end position="65"/>
    </location>
</feature>
<evidence type="ECO:0000256" key="2">
    <source>
        <dbReference type="ARBA" id="ARBA00004141"/>
    </source>
</evidence>
<keyword evidence="5 11" id="KW-0812">Transmembrane</keyword>
<evidence type="ECO:0000259" key="12">
    <source>
        <dbReference type="PROSITE" id="PS50053"/>
    </source>
</evidence>
<evidence type="ECO:0000256" key="6">
    <source>
        <dbReference type="ARBA" id="ARBA00022989"/>
    </source>
</evidence>
<evidence type="ECO:0000256" key="9">
    <source>
        <dbReference type="ARBA" id="ARBA00039931"/>
    </source>
</evidence>
<dbReference type="InterPro" id="IPR000626">
    <property type="entry name" value="Ubiquitin-like_dom"/>
</dbReference>
<organism evidence="13 14">
    <name type="scientific">Pelusios castaneus</name>
    <name type="common">West African mud turtle</name>
    <dbReference type="NCBI Taxonomy" id="367368"/>
    <lineage>
        <taxon>Eukaryota</taxon>
        <taxon>Metazoa</taxon>
        <taxon>Chordata</taxon>
        <taxon>Craniata</taxon>
        <taxon>Vertebrata</taxon>
        <taxon>Euteleostomi</taxon>
        <taxon>Archelosauria</taxon>
        <taxon>Testudinata</taxon>
        <taxon>Testudines</taxon>
        <taxon>Pleurodira</taxon>
        <taxon>Pelomedusidae</taxon>
        <taxon>Pelusios</taxon>
    </lineage>
</organism>
<keyword evidence="8" id="KW-0539">Nucleus</keyword>
<evidence type="ECO:0000256" key="5">
    <source>
        <dbReference type="ARBA" id="ARBA00022692"/>
    </source>
</evidence>
<keyword evidence="7 11" id="KW-0472">Membrane</keyword>
<evidence type="ECO:0000256" key="11">
    <source>
        <dbReference type="SAM" id="Phobius"/>
    </source>
</evidence>
<dbReference type="GO" id="GO:0005634">
    <property type="term" value="C:nucleus"/>
    <property type="evidence" value="ECO:0007669"/>
    <property type="project" value="UniProtKB-SubCell"/>
</dbReference>
<feature type="transmembrane region" description="Helical" evidence="11">
    <location>
        <begin position="285"/>
        <end position="310"/>
    </location>
</feature>
<dbReference type="Ensembl" id="ENSPCET00000016841.1">
    <property type="protein sequence ID" value="ENSPCEP00000016270.1"/>
    <property type="gene ID" value="ENSPCEG00000012805.1"/>
</dbReference>
<dbReference type="AlphaFoldDB" id="A0A8C8S5B1"/>
<reference evidence="13" key="2">
    <citation type="submission" date="2025-09" db="UniProtKB">
        <authorList>
            <consortium name="Ensembl"/>
        </authorList>
    </citation>
    <scope>IDENTIFICATION</scope>
</reference>
<evidence type="ECO:0000256" key="4">
    <source>
        <dbReference type="ARBA" id="ARBA00022490"/>
    </source>
</evidence>
<evidence type="ECO:0000313" key="13">
    <source>
        <dbReference type="Ensembl" id="ENSPCEP00000016270.1"/>
    </source>
</evidence>
<dbReference type="GO" id="GO:0005737">
    <property type="term" value="C:cytoplasm"/>
    <property type="evidence" value="ECO:0007669"/>
    <property type="project" value="UniProtKB-SubCell"/>
</dbReference>